<dbReference type="AlphaFoldDB" id="A0A7R9QLP0"/>
<gene>
    <name evidence="1" type="ORF">ONB1V03_LOCUS7297</name>
</gene>
<evidence type="ECO:0000313" key="2">
    <source>
        <dbReference type="Proteomes" id="UP000728032"/>
    </source>
</evidence>
<dbReference type="EMBL" id="CAJPVJ010003635">
    <property type="protein sequence ID" value="CAG2167800.1"/>
    <property type="molecule type" value="Genomic_DNA"/>
</dbReference>
<name>A0A7R9QLP0_9ACAR</name>
<protein>
    <submittedName>
        <fullName evidence="1">Uncharacterized protein</fullName>
    </submittedName>
</protein>
<proteinExistence type="predicted"/>
<sequence>MTIGKPEVQQTSGANINEAATSAYLIGPWVKNSPTLGPNGLAEYSVTVKEEKIFNSFTIRPKICTDLSQCFDVNTLKITPDTNQTTRLLNFGDPTYGPTVKALRCSKVGTNISAADPTKDLPNQPGKEFCSKLDNLDCYEDSIKNMIHVKQLKFQYYKIGNLTKMQKDIIQLKLEIL</sequence>
<evidence type="ECO:0000313" key="1">
    <source>
        <dbReference type="EMBL" id="CAD7649436.1"/>
    </source>
</evidence>
<dbReference type="Proteomes" id="UP000728032">
    <property type="component" value="Unassembled WGS sequence"/>
</dbReference>
<accession>A0A7R9QLP0</accession>
<organism evidence="1">
    <name type="scientific">Oppiella nova</name>
    <dbReference type="NCBI Taxonomy" id="334625"/>
    <lineage>
        <taxon>Eukaryota</taxon>
        <taxon>Metazoa</taxon>
        <taxon>Ecdysozoa</taxon>
        <taxon>Arthropoda</taxon>
        <taxon>Chelicerata</taxon>
        <taxon>Arachnida</taxon>
        <taxon>Acari</taxon>
        <taxon>Acariformes</taxon>
        <taxon>Sarcoptiformes</taxon>
        <taxon>Oribatida</taxon>
        <taxon>Brachypylina</taxon>
        <taxon>Oppioidea</taxon>
        <taxon>Oppiidae</taxon>
        <taxon>Oppiella</taxon>
    </lineage>
</organism>
<keyword evidence="2" id="KW-1185">Reference proteome</keyword>
<reference evidence="1" key="1">
    <citation type="submission" date="2020-11" db="EMBL/GenBank/DDBJ databases">
        <authorList>
            <person name="Tran Van P."/>
        </authorList>
    </citation>
    <scope>NUCLEOTIDE SEQUENCE</scope>
</reference>
<dbReference type="EMBL" id="OC918460">
    <property type="protein sequence ID" value="CAD7649436.1"/>
    <property type="molecule type" value="Genomic_DNA"/>
</dbReference>
<dbReference type="OrthoDB" id="6536160at2759"/>